<dbReference type="GO" id="GO:0004888">
    <property type="term" value="F:transmembrane signaling receptor activity"/>
    <property type="evidence" value="ECO:0007669"/>
    <property type="project" value="TreeGrafter"/>
</dbReference>
<evidence type="ECO:0000259" key="6">
    <source>
        <dbReference type="SMART" id="SM00409"/>
    </source>
</evidence>
<feature type="domain" description="Immunoglobulin" evidence="6">
    <location>
        <begin position="132"/>
        <end position="231"/>
    </location>
</feature>
<feature type="domain" description="Immunoglobulin" evidence="6">
    <location>
        <begin position="22"/>
        <end position="123"/>
    </location>
</feature>
<evidence type="ECO:0000256" key="5">
    <source>
        <dbReference type="SAM" id="SignalP"/>
    </source>
</evidence>
<feature type="signal peptide" evidence="5">
    <location>
        <begin position="1"/>
        <end position="21"/>
    </location>
</feature>
<evidence type="ECO:0000256" key="1">
    <source>
        <dbReference type="ARBA" id="ARBA00004370"/>
    </source>
</evidence>
<keyword evidence="2" id="KW-0812">Transmembrane</keyword>
<comment type="subcellular location">
    <subcellularLocation>
        <location evidence="1">Membrane</location>
    </subcellularLocation>
</comment>
<feature type="compositionally biased region" description="Low complexity" evidence="4">
    <location>
        <begin position="261"/>
        <end position="270"/>
    </location>
</feature>
<dbReference type="Gene3D" id="2.60.40.10">
    <property type="entry name" value="Immunoglobulins"/>
    <property type="match status" value="2"/>
</dbReference>
<dbReference type="SUPFAM" id="SSF48726">
    <property type="entry name" value="Immunoglobulin"/>
    <property type="match status" value="2"/>
</dbReference>
<evidence type="ECO:0000313" key="8">
    <source>
        <dbReference type="RefSeq" id="XP_050927444.1"/>
    </source>
</evidence>
<dbReference type="InterPro" id="IPR013783">
    <property type="entry name" value="Ig-like_fold"/>
</dbReference>
<dbReference type="InterPro" id="IPR003599">
    <property type="entry name" value="Ig_sub"/>
</dbReference>
<sequence>MNLHHVLFFCFFSALCGGNSGINIYTGPEGGSGTINCHFTLPGNRKFFCKNECKGEDILVQTDDVRANRGRYSIEYKGESSGRGIVSMTIRNLTQSDSGTQYRCGLGGSLVPDSFWDFEVRVSDELLDKNSGLIQTDTERENVTYSCIDAVNRDRIFFCKGECKKEEDILIETDKNRAQSGRYSIEYKEGSTFGLYVTITQVVKSDSGQYRCGYGRALSPDSSRTFSVIVVDAPTTSKPTWTHRPSSTSVPSASTPPPIISSPGHSTPSSVLPETTNQPAAAGSTTSKPKLTLRPFSLSVPSASTPTPTLQSMSFSSRGFTTISFLPETTNQPAAACTPHGVNSFKHSSFWCFQASTTSKLNRTLLPFSASIPSATTATSHRLSTTSSVFPVSTDQSASASQFSVQCLSTCQSASRTKTFLFQQMTTTCCKMSY</sequence>
<feature type="chain" id="PRO_5042467691" evidence="5">
    <location>
        <begin position="22"/>
        <end position="434"/>
    </location>
</feature>
<dbReference type="GO" id="GO:0005886">
    <property type="term" value="C:plasma membrane"/>
    <property type="evidence" value="ECO:0007669"/>
    <property type="project" value="TreeGrafter"/>
</dbReference>
<feature type="region of interest" description="Disordered" evidence="4">
    <location>
        <begin position="236"/>
        <end position="292"/>
    </location>
</feature>
<dbReference type="GeneID" id="108883154"/>
<feature type="compositionally biased region" description="Polar residues" evidence="4">
    <location>
        <begin position="272"/>
        <end position="289"/>
    </location>
</feature>
<evidence type="ECO:0000256" key="3">
    <source>
        <dbReference type="ARBA" id="ARBA00023136"/>
    </source>
</evidence>
<proteinExistence type="predicted"/>
<dbReference type="AlphaFoldDB" id="A0AAJ8B7L6"/>
<reference evidence="8" key="1">
    <citation type="submission" date="2025-08" db="UniProtKB">
        <authorList>
            <consortium name="RefSeq"/>
        </authorList>
    </citation>
    <scope>IDENTIFICATION</scope>
    <source>
        <tissue evidence="8">Brain</tissue>
    </source>
</reference>
<name>A0AAJ8B7L6_LATCA</name>
<dbReference type="PANTHER" id="PTHR11860">
    <property type="entry name" value="POLYMERIC-IMMUNOGLOBULIN RECEPTOR"/>
    <property type="match status" value="1"/>
</dbReference>
<gene>
    <name evidence="8" type="primary">LOC108883154</name>
</gene>
<dbReference type="SMART" id="SM00409">
    <property type="entry name" value="IG"/>
    <property type="match status" value="2"/>
</dbReference>
<dbReference type="InterPro" id="IPR036179">
    <property type="entry name" value="Ig-like_dom_sf"/>
</dbReference>
<dbReference type="PANTHER" id="PTHR11860:SF87">
    <property type="entry name" value="CMRF35-LIKE MOLECULE 8"/>
    <property type="match status" value="1"/>
</dbReference>
<dbReference type="RefSeq" id="XP_050927444.1">
    <property type="nucleotide sequence ID" value="XM_051071487.1"/>
</dbReference>
<dbReference type="Pfam" id="PF07686">
    <property type="entry name" value="V-set"/>
    <property type="match status" value="1"/>
</dbReference>
<protein>
    <submittedName>
        <fullName evidence="8">Uncharacterized protein LOC108883154 isoform X8</fullName>
    </submittedName>
</protein>
<evidence type="ECO:0000256" key="4">
    <source>
        <dbReference type="SAM" id="MobiDB-lite"/>
    </source>
</evidence>
<evidence type="ECO:0000256" key="2">
    <source>
        <dbReference type="ARBA" id="ARBA00022692"/>
    </source>
</evidence>
<dbReference type="InterPro" id="IPR013106">
    <property type="entry name" value="Ig_V-set"/>
</dbReference>
<dbReference type="Proteomes" id="UP000694890">
    <property type="component" value="Linkage group LG6"/>
</dbReference>
<dbReference type="InterPro" id="IPR050671">
    <property type="entry name" value="CD300_family_receptors"/>
</dbReference>
<keyword evidence="3" id="KW-0472">Membrane</keyword>
<keyword evidence="5" id="KW-0732">Signal</keyword>
<accession>A0AAJ8B7L6</accession>
<organism evidence="7 8">
    <name type="scientific">Lates calcarifer</name>
    <name type="common">Barramundi</name>
    <name type="synonym">Holocentrus calcarifer</name>
    <dbReference type="NCBI Taxonomy" id="8187"/>
    <lineage>
        <taxon>Eukaryota</taxon>
        <taxon>Metazoa</taxon>
        <taxon>Chordata</taxon>
        <taxon>Craniata</taxon>
        <taxon>Vertebrata</taxon>
        <taxon>Euteleostomi</taxon>
        <taxon>Actinopterygii</taxon>
        <taxon>Neopterygii</taxon>
        <taxon>Teleostei</taxon>
        <taxon>Neoteleostei</taxon>
        <taxon>Acanthomorphata</taxon>
        <taxon>Carangaria</taxon>
        <taxon>Carangaria incertae sedis</taxon>
        <taxon>Centropomidae</taxon>
        <taxon>Lates</taxon>
    </lineage>
</organism>
<evidence type="ECO:0000313" key="7">
    <source>
        <dbReference type="Proteomes" id="UP000694890"/>
    </source>
</evidence>